<feature type="transmembrane region" description="Helical" evidence="1">
    <location>
        <begin position="63"/>
        <end position="88"/>
    </location>
</feature>
<evidence type="ECO:0000256" key="1">
    <source>
        <dbReference type="SAM" id="Phobius"/>
    </source>
</evidence>
<dbReference type="EMBL" id="JBHSXN010000003">
    <property type="protein sequence ID" value="MFC6954663.1"/>
    <property type="molecule type" value="Genomic_DNA"/>
</dbReference>
<dbReference type="RefSeq" id="WP_336351600.1">
    <property type="nucleotide sequence ID" value="NZ_JAZAQL010000003.1"/>
</dbReference>
<keyword evidence="1" id="KW-1133">Transmembrane helix</keyword>
<name>A0ABD5VLM0_9EURY</name>
<protein>
    <recommendedName>
        <fullName evidence="4">Thiosulfate dehydrogenase [quinone] large subunit</fullName>
    </recommendedName>
</protein>
<evidence type="ECO:0000313" key="3">
    <source>
        <dbReference type="Proteomes" id="UP001596395"/>
    </source>
</evidence>
<reference evidence="2 3" key="1">
    <citation type="journal article" date="2019" name="Int. J. Syst. Evol. Microbiol.">
        <title>The Global Catalogue of Microorganisms (GCM) 10K type strain sequencing project: providing services to taxonomists for standard genome sequencing and annotation.</title>
        <authorList>
            <consortium name="The Broad Institute Genomics Platform"/>
            <consortium name="The Broad Institute Genome Sequencing Center for Infectious Disease"/>
            <person name="Wu L."/>
            <person name="Ma J."/>
        </authorList>
    </citation>
    <scope>NUCLEOTIDE SEQUENCE [LARGE SCALE GENOMIC DNA]</scope>
    <source>
        <strain evidence="2 3">GX26</strain>
    </source>
</reference>
<evidence type="ECO:0000313" key="2">
    <source>
        <dbReference type="EMBL" id="MFC6954663.1"/>
    </source>
</evidence>
<gene>
    <name evidence="2" type="ORF">ACFQGB_17495</name>
</gene>
<sequence length="98" mass="10205">MVRRIHVFAALALQAVMFVAGAGPVDGSLQYWTTFLGTYPIQIAAPAAWEALAAVGVFDLLPAVLWVGATALAIGAIHYAQAVGMVVAGERLVDVVAR</sequence>
<accession>A0ABD5VLM0</accession>
<keyword evidence="1" id="KW-0812">Transmembrane</keyword>
<organism evidence="2 3">
    <name type="scientific">Halorubellus litoreus</name>
    <dbReference type="NCBI Taxonomy" id="755308"/>
    <lineage>
        <taxon>Archaea</taxon>
        <taxon>Methanobacteriati</taxon>
        <taxon>Methanobacteriota</taxon>
        <taxon>Stenosarchaea group</taxon>
        <taxon>Halobacteria</taxon>
        <taxon>Halobacteriales</taxon>
        <taxon>Halorubellaceae</taxon>
        <taxon>Halorubellus</taxon>
    </lineage>
</organism>
<dbReference type="Proteomes" id="UP001596395">
    <property type="component" value="Unassembled WGS sequence"/>
</dbReference>
<keyword evidence="3" id="KW-1185">Reference proteome</keyword>
<dbReference type="AlphaFoldDB" id="A0ABD5VLM0"/>
<evidence type="ECO:0008006" key="4">
    <source>
        <dbReference type="Google" id="ProtNLM"/>
    </source>
</evidence>
<proteinExistence type="predicted"/>
<comment type="caution">
    <text evidence="2">The sequence shown here is derived from an EMBL/GenBank/DDBJ whole genome shotgun (WGS) entry which is preliminary data.</text>
</comment>
<keyword evidence="1" id="KW-0472">Membrane</keyword>